<evidence type="ECO:0000313" key="12">
    <source>
        <dbReference type="Proteomes" id="UP001279734"/>
    </source>
</evidence>
<sequence>MLLGFVLLGCSLETTARMKASSAICVEQFGLLWPGKTLLADGKGLTGSGIVAKSMLTGSNSTITEIAQLVADAQAATLDFWNLRGIQLVPTVLLNKHAGLDGSHLSLSLNTNVILAIALSYHIVVAGLHLLGTIATINAHSSINESVGDIDEKVSMSRRIHERDDALDTAGNTSTSMGKGIANCIAALISLAFWGVFVGRASNPPIAVLIRDIQIFYFYHIWVLNFDNEEDGQCSPRDERRSPQANCHFIQIFPLFNLEDKVLVMERVMLHARIPKTLTMDNELLVFDVIF</sequence>
<gene>
    <name evidence="11" type="ORF">Nepgr_016570</name>
</gene>
<evidence type="ECO:0000256" key="6">
    <source>
        <dbReference type="ARBA" id="ARBA00022967"/>
    </source>
</evidence>
<keyword evidence="10" id="KW-0732">Signal</keyword>
<organism evidence="11 12">
    <name type="scientific">Nepenthes gracilis</name>
    <name type="common">Slender pitcher plant</name>
    <dbReference type="NCBI Taxonomy" id="150966"/>
    <lineage>
        <taxon>Eukaryota</taxon>
        <taxon>Viridiplantae</taxon>
        <taxon>Streptophyta</taxon>
        <taxon>Embryophyta</taxon>
        <taxon>Tracheophyta</taxon>
        <taxon>Spermatophyta</taxon>
        <taxon>Magnoliopsida</taxon>
        <taxon>eudicotyledons</taxon>
        <taxon>Gunneridae</taxon>
        <taxon>Pentapetalae</taxon>
        <taxon>Caryophyllales</taxon>
        <taxon>Nepenthaceae</taxon>
        <taxon>Nepenthes</taxon>
    </lineage>
</organism>
<feature type="chain" id="PRO_5042125496" description="H(+)-exporting diphosphatase" evidence="10">
    <location>
        <begin position="17"/>
        <end position="291"/>
    </location>
</feature>
<evidence type="ECO:0000256" key="8">
    <source>
        <dbReference type="ARBA" id="ARBA00023065"/>
    </source>
</evidence>
<dbReference type="GO" id="GO:0016020">
    <property type="term" value="C:membrane"/>
    <property type="evidence" value="ECO:0007669"/>
    <property type="project" value="InterPro"/>
</dbReference>
<keyword evidence="5" id="KW-0460">Magnesium</keyword>
<dbReference type="EMBL" id="BSYO01000014">
    <property type="protein sequence ID" value="GMH14729.1"/>
    <property type="molecule type" value="Genomic_DNA"/>
</dbReference>
<keyword evidence="6" id="KW-1278">Translocase</keyword>
<dbReference type="GO" id="GO:0009678">
    <property type="term" value="F:diphosphate hydrolysis-driven proton transmembrane transporter activity"/>
    <property type="evidence" value="ECO:0007669"/>
    <property type="project" value="UniProtKB-EC"/>
</dbReference>
<evidence type="ECO:0000256" key="2">
    <source>
        <dbReference type="ARBA" id="ARBA00013242"/>
    </source>
</evidence>
<dbReference type="PANTHER" id="PTHR31998">
    <property type="entry name" value="K(+)-INSENSITIVE PYROPHOSPHATE-ENERGIZED PROTON PUMP"/>
    <property type="match status" value="1"/>
</dbReference>
<keyword evidence="4" id="KW-0812">Transmembrane</keyword>
<keyword evidence="7" id="KW-1133">Transmembrane helix</keyword>
<comment type="caution">
    <text evidence="11">The sequence shown here is derived from an EMBL/GenBank/DDBJ whole genome shotgun (WGS) entry which is preliminary data.</text>
</comment>
<evidence type="ECO:0000256" key="10">
    <source>
        <dbReference type="SAM" id="SignalP"/>
    </source>
</evidence>
<evidence type="ECO:0000256" key="1">
    <source>
        <dbReference type="ARBA" id="ARBA00004127"/>
    </source>
</evidence>
<feature type="signal peptide" evidence="10">
    <location>
        <begin position="1"/>
        <end position="16"/>
    </location>
</feature>
<evidence type="ECO:0000256" key="3">
    <source>
        <dbReference type="ARBA" id="ARBA00022448"/>
    </source>
</evidence>
<keyword evidence="8" id="KW-0406">Ion transport</keyword>
<proteinExistence type="predicted"/>
<dbReference type="AlphaFoldDB" id="A0AAD3XS87"/>
<protein>
    <recommendedName>
        <fullName evidence="2">H(+)-exporting diphosphatase</fullName>
        <ecNumber evidence="2">7.1.3.1</ecNumber>
    </recommendedName>
</protein>
<evidence type="ECO:0000256" key="4">
    <source>
        <dbReference type="ARBA" id="ARBA00022692"/>
    </source>
</evidence>
<dbReference type="GO" id="GO:0012505">
    <property type="term" value="C:endomembrane system"/>
    <property type="evidence" value="ECO:0007669"/>
    <property type="project" value="UniProtKB-SubCell"/>
</dbReference>
<evidence type="ECO:0000313" key="11">
    <source>
        <dbReference type="EMBL" id="GMH14729.1"/>
    </source>
</evidence>
<evidence type="ECO:0000256" key="9">
    <source>
        <dbReference type="ARBA" id="ARBA00023136"/>
    </source>
</evidence>
<dbReference type="Proteomes" id="UP001279734">
    <property type="component" value="Unassembled WGS sequence"/>
</dbReference>
<reference evidence="11" key="1">
    <citation type="submission" date="2023-05" db="EMBL/GenBank/DDBJ databases">
        <title>Nepenthes gracilis genome sequencing.</title>
        <authorList>
            <person name="Fukushima K."/>
        </authorList>
    </citation>
    <scope>NUCLEOTIDE SEQUENCE</scope>
    <source>
        <strain evidence="11">SING2019-196</strain>
    </source>
</reference>
<dbReference type="Pfam" id="PF03030">
    <property type="entry name" value="H_PPase"/>
    <property type="match status" value="1"/>
</dbReference>
<name>A0AAD3XS87_NEPGR</name>
<keyword evidence="12" id="KW-1185">Reference proteome</keyword>
<evidence type="ECO:0000256" key="5">
    <source>
        <dbReference type="ARBA" id="ARBA00022842"/>
    </source>
</evidence>
<keyword evidence="9" id="KW-0472">Membrane</keyword>
<keyword evidence="3" id="KW-0813">Transport</keyword>
<evidence type="ECO:0000256" key="7">
    <source>
        <dbReference type="ARBA" id="ARBA00022989"/>
    </source>
</evidence>
<accession>A0AAD3XS87</accession>
<comment type="subcellular location">
    <subcellularLocation>
        <location evidence="1">Endomembrane system</location>
        <topology evidence="1">Multi-pass membrane protein</topology>
    </subcellularLocation>
</comment>
<dbReference type="EC" id="7.1.3.1" evidence="2"/>
<dbReference type="GO" id="GO:0004427">
    <property type="term" value="F:inorganic diphosphate phosphatase activity"/>
    <property type="evidence" value="ECO:0007669"/>
    <property type="project" value="InterPro"/>
</dbReference>
<dbReference type="InterPro" id="IPR004131">
    <property type="entry name" value="PPase-energised_H-pump"/>
</dbReference>